<comment type="caution">
    <text evidence="2">The sequence shown here is derived from an EMBL/GenBank/DDBJ whole genome shotgun (WGS) entry which is preliminary data.</text>
</comment>
<proteinExistence type="predicted"/>
<sequence>MTTAEAACERTVASAVGHHRPAGAPAAAG</sequence>
<evidence type="ECO:0000313" key="3">
    <source>
        <dbReference type="Proteomes" id="UP000018852"/>
    </source>
</evidence>
<protein>
    <submittedName>
        <fullName evidence="2">Uncharacterized protein</fullName>
    </submittedName>
</protein>
<organism evidence="2 3">
    <name type="scientific">Actinomyces urogenitalis DORA_12</name>
    <dbReference type="NCBI Taxonomy" id="1403939"/>
    <lineage>
        <taxon>Bacteria</taxon>
        <taxon>Bacillati</taxon>
        <taxon>Actinomycetota</taxon>
        <taxon>Actinomycetes</taxon>
        <taxon>Actinomycetales</taxon>
        <taxon>Actinomycetaceae</taxon>
        <taxon>Actinomyces</taxon>
    </lineage>
</organism>
<feature type="non-terminal residue" evidence="2">
    <location>
        <position position="29"/>
    </location>
</feature>
<dbReference type="EMBL" id="AZLV01000500">
    <property type="protein sequence ID" value="ETJ05397.1"/>
    <property type="molecule type" value="Genomic_DNA"/>
</dbReference>
<dbReference type="Proteomes" id="UP000018852">
    <property type="component" value="Unassembled WGS sequence"/>
</dbReference>
<evidence type="ECO:0000256" key="1">
    <source>
        <dbReference type="SAM" id="MobiDB-lite"/>
    </source>
</evidence>
<evidence type="ECO:0000313" key="2">
    <source>
        <dbReference type="EMBL" id="ETJ05397.1"/>
    </source>
</evidence>
<dbReference type="AlphaFoldDB" id="W1VHJ6"/>
<accession>W1VHJ6</accession>
<name>W1VHJ6_9ACTO</name>
<feature type="region of interest" description="Disordered" evidence="1">
    <location>
        <begin position="1"/>
        <end position="29"/>
    </location>
</feature>
<gene>
    <name evidence="2" type="ORF">Q605_AUC00500G0003</name>
</gene>
<reference evidence="2 3" key="1">
    <citation type="submission" date="2013-12" db="EMBL/GenBank/DDBJ databases">
        <title>A Varibaculum cambriense genome reconstructed from a premature infant gut community with otherwise low bacterial novelty that shifts toward anaerobic metabolism during the third week of life.</title>
        <authorList>
            <person name="Brown C.T."/>
            <person name="Sharon I."/>
            <person name="Thomas B.C."/>
            <person name="Castelle C.J."/>
            <person name="Morowitz M.J."/>
            <person name="Banfield J.F."/>
        </authorList>
    </citation>
    <scope>NUCLEOTIDE SEQUENCE [LARGE SCALE GENOMIC DNA]</scope>
    <source>
        <strain evidence="3">DORA_12</strain>
    </source>
</reference>